<evidence type="ECO:0000313" key="1">
    <source>
        <dbReference type="Proteomes" id="UP001652625"/>
    </source>
</evidence>
<dbReference type="PANTHER" id="PTHR47331">
    <property type="entry name" value="PHD-TYPE DOMAIN-CONTAINING PROTEIN"/>
    <property type="match status" value="1"/>
</dbReference>
<dbReference type="Proteomes" id="UP001652625">
    <property type="component" value="Chromosome 06"/>
</dbReference>
<proteinExistence type="predicted"/>
<accession>A0ABM4BZN9</accession>
<name>A0ABM4BZN9_HYDVU</name>
<reference evidence="2" key="1">
    <citation type="submission" date="2025-08" db="UniProtKB">
        <authorList>
            <consortium name="RefSeq"/>
        </authorList>
    </citation>
    <scope>IDENTIFICATION</scope>
</reference>
<dbReference type="GeneID" id="136081334"/>
<gene>
    <name evidence="2" type="primary">LOC136081334</name>
</gene>
<organism evidence="1 2">
    <name type="scientific">Hydra vulgaris</name>
    <name type="common">Hydra</name>
    <name type="synonym">Hydra attenuata</name>
    <dbReference type="NCBI Taxonomy" id="6087"/>
    <lineage>
        <taxon>Eukaryota</taxon>
        <taxon>Metazoa</taxon>
        <taxon>Cnidaria</taxon>
        <taxon>Hydrozoa</taxon>
        <taxon>Hydroidolina</taxon>
        <taxon>Anthoathecata</taxon>
        <taxon>Aplanulata</taxon>
        <taxon>Hydridae</taxon>
        <taxon>Hydra</taxon>
    </lineage>
</organism>
<keyword evidence="1" id="KW-1185">Reference proteome</keyword>
<dbReference type="RefSeq" id="XP_065654716.1">
    <property type="nucleotide sequence ID" value="XM_065798644.1"/>
</dbReference>
<evidence type="ECO:0000313" key="2">
    <source>
        <dbReference type="RefSeq" id="XP_065654716.1"/>
    </source>
</evidence>
<protein>
    <submittedName>
        <fullName evidence="2">Uncharacterized protein LOC136081334</fullName>
    </submittedName>
</protein>
<sequence>MGLVPIILEKLPEELNLVISRKLNEDRIWEIKDVLDILKSELRAREHINSSNSYTLPFTAGTFHSRDNPNSKYDKKTYIYKRNDSYSPVCLFCDNHKSHHCKLVTNITARKKILSDKKCCFRCLSNKYLSNKCSSKLKCFKCNRFHRVSIYDNRDSDNNDKLKNNKDGELTSVASTSFLSASKSVLQPTETVVSDFNREQIFIKNDLNLSWDDFKISESDNIVYENFQKNIKFNGAMYEVELPFKIDHPVIGDNYNLWKSRFLALEKKLASDRDLFASYNNIIKDQLSKGIIEKISNFESNIGDVHYLPHRPVIREDKLTSWFI</sequence>
<dbReference type="PANTHER" id="PTHR47331:SF1">
    <property type="entry name" value="GAG-LIKE PROTEIN"/>
    <property type="match status" value="1"/>
</dbReference>